<dbReference type="EMBL" id="VJZC01000006">
    <property type="protein sequence ID" value="MPY56003.1"/>
    <property type="molecule type" value="Genomic_DNA"/>
</dbReference>
<keyword evidence="2" id="KW-1185">Reference proteome</keyword>
<gene>
    <name evidence="1" type="ORF">FNH08_02000</name>
</gene>
<dbReference type="AlphaFoldDB" id="A0A5N8X982"/>
<accession>A0A5N8X982</accession>
<name>A0A5N8X982_9ACTN</name>
<dbReference type="Proteomes" id="UP000400924">
    <property type="component" value="Unassembled WGS sequence"/>
</dbReference>
<evidence type="ECO:0000313" key="2">
    <source>
        <dbReference type="Proteomes" id="UP000400924"/>
    </source>
</evidence>
<proteinExistence type="predicted"/>
<comment type="caution">
    <text evidence="1">The sequence shown here is derived from an EMBL/GenBank/DDBJ whole genome shotgun (WGS) entry which is preliminary data.</text>
</comment>
<reference evidence="1 2" key="1">
    <citation type="submission" date="2019-07" db="EMBL/GenBank/DDBJ databases">
        <title>New species of Amycolatopsis and Streptomyces.</title>
        <authorList>
            <person name="Duangmal K."/>
            <person name="Teo W.F.A."/>
            <person name="Lipun K."/>
        </authorList>
    </citation>
    <scope>NUCLEOTIDE SEQUENCE [LARGE SCALE GENOMIC DNA]</scope>
    <source>
        <strain evidence="1 2">NBRC 106415</strain>
    </source>
</reference>
<organism evidence="1 2">
    <name type="scientific">Streptomyces spongiae</name>
    <dbReference type="NCBI Taxonomy" id="565072"/>
    <lineage>
        <taxon>Bacteria</taxon>
        <taxon>Bacillati</taxon>
        <taxon>Actinomycetota</taxon>
        <taxon>Actinomycetes</taxon>
        <taxon>Kitasatosporales</taxon>
        <taxon>Streptomycetaceae</taxon>
        <taxon>Streptomyces</taxon>
    </lineage>
</organism>
<sequence length="105" mass="11075">MPADRQDQGACRSARPQQLLGAPCQPAGIGLFEVVSPHHQCGVPAGEVVAQDAVRMIGSDRLSVEDILHQLHAHGGRTGHPGGVRLGELASHLGGQLVDDREQHL</sequence>
<evidence type="ECO:0000313" key="1">
    <source>
        <dbReference type="EMBL" id="MPY56003.1"/>
    </source>
</evidence>
<protein>
    <submittedName>
        <fullName evidence="1">Uncharacterized protein</fullName>
    </submittedName>
</protein>